<feature type="repeat" description="ANK" evidence="3">
    <location>
        <begin position="546"/>
        <end position="578"/>
    </location>
</feature>
<dbReference type="SUPFAM" id="SSF48403">
    <property type="entry name" value="Ankyrin repeat"/>
    <property type="match status" value="1"/>
</dbReference>
<name>A0A9P8L589_9PEZI</name>
<dbReference type="EMBL" id="JAGHQL010000020">
    <property type="protein sequence ID" value="KAH0544335.1"/>
    <property type="molecule type" value="Genomic_DNA"/>
</dbReference>
<dbReference type="Gene3D" id="1.25.40.20">
    <property type="entry name" value="Ankyrin repeat-containing domain"/>
    <property type="match status" value="3"/>
</dbReference>
<evidence type="ECO:0000256" key="1">
    <source>
        <dbReference type="ARBA" id="ARBA00022737"/>
    </source>
</evidence>
<evidence type="ECO:0000256" key="2">
    <source>
        <dbReference type="ARBA" id="ARBA00023043"/>
    </source>
</evidence>
<dbReference type="InterPro" id="IPR036770">
    <property type="entry name" value="Ankyrin_rpt-contain_sf"/>
</dbReference>
<evidence type="ECO:0000313" key="5">
    <source>
        <dbReference type="Proteomes" id="UP000698800"/>
    </source>
</evidence>
<feature type="repeat" description="ANK" evidence="3">
    <location>
        <begin position="381"/>
        <end position="413"/>
    </location>
</feature>
<keyword evidence="1" id="KW-0677">Repeat</keyword>
<organism evidence="4 5">
    <name type="scientific">Glutinoglossum americanum</name>
    <dbReference type="NCBI Taxonomy" id="1670608"/>
    <lineage>
        <taxon>Eukaryota</taxon>
        <taxon>Fungi</taxon>
        <taxon>Dikarya</taxon>
        <taxon>Ascomycota</taxon>
        <taxon>Pezizomycotina</taxon>
        <taxon>Geoglossomycetes</taxon>
        <taxon>Geoglossales</taxon>
        <taxon>Geoglossaceae</taxon>
        <taxon>Glutinoglossum</taxon>
    </lineage>
</organism>
<reference evidence="4" key="1">
    <citation type="submission" date="2021-03" db="EMBL/GenBank/DDBJ databases">
        <title>Comparative genomics and phylogenomic investigation of the class Geoglossomycetes provide insights into ecological specialization and systematics.</title>
        <authorList>
            <person name="Melie T."/>
            <person name="Pirro S."/>
            <person name="Miller A.N."/>
            <person name="Quandt A."/>
        </authorList>
    </citation>
    <scope>NUCLEOTIDE SEQUENCE</scope>
    <source>
        <strain evidence="4">GBOQ0MN5Z8</strain>
    </source>
</reference>
<dbReference type="InterPro" id="IPR002110">
    <property type="entry name" value="Ankyrin_rpt"/>
</dbReference>
<feature type="repeat" description="ANK" evidence="3">
    <location>
        <begin position="513"/>
        <end position="545"/>
    </location>
</feature>
<dbReference type="AlphaFoldDB" id="A0A9P8L589"/>
<dbReference type="OrthoDB" id="194358at2759"/>
<proteinExistence type="predicted"/>
<protein>
    <submittedName>
        <fullName evidence="4">Uncharacterized protein</fullName>
    </submittedName>
</protein>
<feature type="repeat" description="ANK" evidence="3">
    <location>
        <begin position="414"/>
        <end position="446"/>
    </location>
</feature>
<dbReference type="PROSITE" id="PS50297">
    <property type="entry name" value="ANK_REP_REGION"/>
    <property type="match status" value="8"/>
</dbReference>
<feature type="repeat" description="ANK" evidence="3">
    <location>
        <begin position="480"/>
        <end position="512"/>
    </location>
</feature>
<keyword evidence="2 3" id="KW-0040">ANK repeat</keyword>
<dbReference type="PANTHER" id="PTHR24171:SF9">
    <property type="entry name" value="ANKYRIN REPEAT DOMAIN-CONTAINING PROTEIN 39"/>
    <property type="match status" value="1"/>
</dbReference>
<dbReference type="PANTHER" id="PTHR24171">
    <property type="entry name" value="ANKYRIN REPEAT DOMAIN-CONTAINING PROTEIN 39-RELATED"/>
    <property type="match status" value="1"/>
</dbReference>
<feature type="repeat" description="ANK" evidence="3">
    <location>
        <begin position="289"/>
        <end position="316"/>
    </location>
</feature>
<dbReference type="SMART" id="SM00248">
    <property type="entry name" value="ANK"/>
    <property type="match status" value="10"/>
</dbReference>
<accession>A0A9P8L589</accession>
<comment type="caution">
    <text evidence="4">The sequence shown here is derived from an EMBL/GenBank/DDBJ whole genome shotgun (WGS) entry which is preliminary data.</text>
</comment>
<keyword evidence="5" id="KW-1185">Reference proteome</keyword>
<dbReference type="Pfam" id="PF13637">
    <property type="entry name" value="Ank_4"/>
    <property type="match status" value="1"/>
</dbReference>
<dbReference type="PRINTS" id="PR01415">
    <property type="entry name" value="ANKYRIN"/>
</dbReference>
<dbReference type="Pfam" id="PF00023">
    <property type="entry name" value="Ank"/>
    <property type="match status" value="2"/>
</dbReference>
<feature type="repeat" description="ANK" evidence="3">
    <location>
        <begin position="317"/>
        <end position="349"/>
    </location>
</feature>
<gene>
    <name evidence="4" type="ORF">FGG08_001476</name>
</gene>
<evidence type="ECO:0000256" key="3">
    <source>
        <dbReference type="PROSITE-ProRule" id="PRU00023"/>
    </source>
</evidence>
<feature type="repeat" description="ANK" evidence="3">
    <location>
        <begin position="447"/>
        <end position="479"/>
    </location>
</feature>
<sequence>MIGAMSFGFAIGDFITVGQLAWTLYRDCYTVARGAPQEFQLLLGEISTLSNSLKILQEEVINPDSILRRSGEDRVRMVNEMVSRVNQTLMDLQKVAKKYATLGDSSKGKRIWQKLKCLLGKVDLSQHGDESTLNVCRQELKHEFQRINTLQLVVPALCDLEDQNLQIWEMQPRGPFLRPWKRSRNLDHAQINGDFWTVGGEQIYFQRSSHVNFDDFKAFVLLFAVKDGCRDVIMRLLENPTSESGSSESDSFCNALVVARTLASQSIRHQLSDGLHEGPKRNSIRMPLLPWAASKGHEAVVRLLIEKGAELDLKDEVGWAPLSWAAEKGHEATVKLLIEKGAKFDSKDRRGQTPLLWAVEKGHEATLLIEKGAEFDTKDRYGRTPLLRAVEKGHEATVKLLIEKGAKFDSKNGYGRTPLSWATEKGHEAMVKLLIEKGAELDSKDEWGRTPLSWAVEMENEATVKLLIEKGAEFDSKDECGRTPLSWAVEKGHEATVKLLIEKGAELDSKGECGRTPLSWAAEMGHEATVKLLIEKGAEFDFKDMYGRTPLSRAAANGHEATVKLLIEKGAEPGSKGGYGQTPLSWATEKGHETTVKLLRSKT</sequence>
<dbReference type="Pfam" id="PF12796">
    <property type="entry name" value="Ank_2"/>
    <property type="match status" value="2"/>
</dbReference>
<dbReference type="PROSITE" id="PS50088">
    <property type="entry name" value="ANK_REPEAT"/>
    <property type="match status" value="8"/>
</dbReference>
<dbReference type="Proteomes" id="UP000698800">
    <property type="component" value="Unassembled WGS sequence"/>
</dbReference>
<evidence type="ECO:0000313" key="4">
    <source>
        <dbReference type="EMBL" id="KAH0544335.1"/>
    </source>
</evidence>